<keyword evidence="3" id="KW-1185">Reference proteome</keyword>
<proteinExistence type="predicted"/>
<gene>
    <name evidence="2" type="ORF">ASPWEDRAFT_473572</name>
</gene>
<dbReference type="RefSeq" id="XP_040688309.1">
    <property type="nucleotide sequence ID" value="XM_040836951.1"/>
</dbReference>
<dbReference type="GeneID" id="63752799"/>
<name>A0A1L9RID7_ASPWE</name>
<dbReference type="STRING" id="1073089.A0A1L9RID7"/>
<feature type="compositionally biased region" description="Basic and acidic residues" evidence="1">
    <location>
        <begin position="99"/>
        <end position="110"/>
    </location>
</feature>
<evidence type="ECO:0000313" key="3">
    <source>
        <dbReference type="Proteomes" id="UP000184383"/>
    </source>
</evidence>
<dbReference type="AlphaFoldDB" id="A0A1L9RID7"/>
<sequence>MNHKFRVLQLLNSAPFCTPWKRGIRLDHEGPPRPVLFAGRENCAVTKSLHVPIARDMEKTACIWQIPHAPARVARLLAENEQLRERLRHSLADSSSVQDVHHVPHQETPVHEPPSSGKHGNFQSVVSGIFISANGDSRYHGLTSTLFDDSRICRQDHG</sequence>
<organism evidence="2 3">
    <name type="scientific">Aspergillus wentii DTO 134E9</name>
    <dbReference type="NCBI Taxonomy" id="1073089"/>
    <lineage>
        <taxon>Eukaryota</taxon>
        <taxon>Fungi</taxon>
        <taxon>Dikarya</taxon>
        <taxon>Ascomycota</taxon>
        <taxon>Pezizomycotina</taxon>
        <taxon>Eurotiomycetes</taxon>
        <taxon>Eurotiomycetidae</taxon>
        <taxon>Eurotiales</taxon>
        <taxon>Aspergillaceae</taxon>
        <taxon>Aspergillus</taxon>
        <taxon>Aspergillus subgen. Cremei</taxon>
    </lineage>
</organism>
<evidence type="ECO:0000313" key="2">
    <source>
        <dbReference type="EMBL" id="OJJ34633.1"/>
    </source>
</evidence>
<protein>
    <submittedName>
        <fullName evidence="2">Uncharacterized protein</fullName>
    </submittedName>
</protein>
<dbReference type="OrthoDB" id="4161332at2759"/>
<feature type="region of interest" description="Disordered" evidence="1">
    <location>
        <begin position="92"/>
        <end position="119"/>
    </location>
</feature>
<evidence type="ECO:0000256" key="1">
    <source>
        <dbReference type="SAM" id="MobiDB-lite"/>
    </source>
</evidence>
<dbReference type="VEuPathDB" id="FungiDB:ASPWEDRAFT_473572"/>
<accession>A0A1L9RID7</accession>
<dbReference type="EMBL" id="KV878212">
    <property type="protein sequence ID" value="OJJ34633.1"/>
    <property type="molecule type" value="Genomic_DNA"/>
</dbReference>
<dbReference type="Proteomes" id="UP000184383">
    <property type="component" value="Unassembled WGS sequence"/>
</dbReference>
<reference evidence="3" key="1">
    <citation type="journal article" date="2017" name="Genome Biol.">
        <title>Comparative genomics reveals high biological diversity and specific adaptations in the industrially and medically important fungal genus Aspergillus.</title>
        <authorList>
            <person name="de Vries R.P."/>
            <person name="Riley R."/>
            <person name="Wiebenga A."/>
            <person name="Aguilar-Osorio G."/>
            <person name="Amillis S."/>
            <person name="Uchima C.A."/>
            <person name="Anderluh G."/>
            <person name="Asadollahi M."/>
            <person name="Askin M."/>
            <person name="Barry K."/>
            <person name="Battaglia E."/>
            <person name="Bayram O."/>
            <person name="Benocci T."/>
            <person name="Braus-Stromeyer S.A."/>
            <person name="Caldana C."/>
            <person name="Canovas D."/>
            <person name="Cerqueira G.C."/>
            <person name="Chen F."/>
            <person name="Chen W."/>
            <person name="Choi C."/>
            <person name="Clum A."/>
            <person name="Dos Santos R.A."/>
            <person name="Damasio A.R."/>
            <person name="Diallinas G."/>
            <person name="Emri T."/>
            <person name="Fekete E."/>
            <person name="Flipphi M."/>
            <person name="Freyberg S."/>
            <person name="Gallo A."/>
            <person name="Gournas C."/>
            <person name="Habgood R."/>
            <person name="Hainaut M."/>
            <person name="Harispe M.L."/>
            <person name="Henrissat B."/>
            <person name="Hilden K.S."/>
            <person name="Hope R."/>
            <person name="Hossain A."/>
            <person name="Karabika E."/>
            <person name="Karaffa L."/>
            <person name="Karanyi Z."/>
            <person name="Krasevec N."/>
            <person name="Kuo A."/>
            <person name="Kusch H."/>
            <person name="LaButti K."/>
            <person name="Lagendijk E.L."/>
            <person name="Lapidus A."/>
            <person name="Levasseur A."/>
            <person name="Lindquist E."/>
            <person name="Lipzen A."/>
            <person name="Logrieco A.F."/>
            <person name="MacCabe A."/>
            <person name="Maekelae M.R."/>
            <person name="Malavazi I."/>
            <person name="Melin P."/>
            <person name="Meyer V."/>
            <person name="Mielnichuk N."/>
            <person name="Miskei M."/>
            <person name="Molnar A.P."/>
            <person name="Mule G."/>
            <person name="Ngan C.Y."/>
            <person name="Orejas M."/>
            <person name="Orosz E."/>
            <person name="Ouedraogo J.P."/>
            <person name="Overkamp K.M."/>
            <person name="Park H.-S."/>
            <person name="Perrone G."/>
            <person name="Piumi F."/>
            <person name="Punt P.J."/>
            <person name="Ram A.F."/>
            <person name="Ramon A."/>
            <person name="Rauscher S."/>
            <person name="Record E."/>
            <person name="Riano-Pachon D.M."/>
            <person name="Robert V."/>
            <person name="Roehrig J."/>
            <person name="Ruller R."/>
            <person name="Salamov A."/>
            <person name="Salih N.S."/>
            <person name="Samson R.A."/>
            <person name="Sandor E."/>
            <person name="Sanguinetti M."/>
            <person name="Schuetze T."/>
            <person name="Sepcic K."/>
            <person name="Shelest E."/>
            <person name="Sherlock G."/>
            <person name="Sophianopoulou V."/>
            <person name="Squina F.M."/>
            <person name="Sun H."/>
            <person name="Susca A."/>
            <person name="Todd R.B."/>
            <person name="Tsang A."/>
            <person name="Unkles S.E."/>
            <person name="van de Wiele N."/>
            <person name="van Rossen-Uffink D."/>
            <person name="Oliveira J.V."/>
            <person name="Vesth T.C."/>
            <person name="Visser J."/>
            <person name="Yu J.-H."/>
            <person name="Zhou M."/>
            <person name="Andersen M.R."/>
            <person name="Archer D.B."/>
            <person name="Baker S.E."/>
            <person name="Benoit I."/>
            <person name="Brakhage A.A."/>
            <person name="Braus G.H."/>
            <person name="Fischer R."/>
            <person name="Frisvad J.C."/>
            <person name="Goldman G.H."/>
            <person name="Houbraken J."/>
            <person name="Oakley B."/>
            <person name="Pocsi I."/>
            <person name="Scazzocchio C."/>
            <person name="Seiboth B."/>
            <person name="vanKuyk P.A."/>
            <person name="Wortman J."/>
            <person name="Dyer P.S."/>
            <person name="Grigoriev I.V."/>
        </authorList>
    </citation>
    <scope>NUCLEOTIDE SEQUENCE [LARGE SCALE GENOMIC DNA]</scope>
    <source>
        <strain evidence="3">DTO 134E9</strain>
    </source>
</reference>